<dbReference type="InterPro" id="IPR034627">
    <property type="entry name" value="Irc6"/>
</dbReference>
<proteinExistence type="predicted"/>
<comment type="caution">
    <text evidence="1">The sequence shown here is derived from an EMBL/GenBank/DDBJ whole genome shotgun (WGS) entry which is preliminary data.</text>
</comment>
<dbReference type="Pfam" id="PF10199">
    <property type="entry name" value="Adaptin_binding"/>
    <property type="match status" value="1"/>
</dbReference>
<dbReference type="PANTHER" id="PTHR28043">
    <property type="entry name" value="INCREASED RECOMBINATION CENTERS PROTEIN 6"/>
    <property type="match status" value="1"/>
</dbReference>
<dbReference type="Proteomes" id="UP001456524">
    <property type="component" value="Unassembled WGS sequence"/>
</dbReference>
<keyword evidence="2" id="KW-1185">Reference proteome</keyword>
<organism evidence="1 2">
    <name type="scientific">Phyllosticta citrichinensis</name>
    <dbReference type="NCBI Taxonomy" id="1130410"/>
    <lineage>
        <taxon>Eukaryota</taxon>
        <taxon>Fungi</taxon>
        <taxon>Dikarya</taxon>
        <taxon>Ascomycota</taxon>
        <taxon>Pezizomycotina</taxon>
        <taxon>Dothideomycetes</taxon>
        <taxon>Dothideomycetes incertae sedis</taxon>
        <taxon>Botryosphaeriales</taxon>
        <taxon>Phyllostictaceae</taxon>
        <taxon>Phyllosticta</taxon>
    </lineage>
</organism>
<sequence>MSSFFAAIGSRVSPMNFWSQFRPAAKRRNANARRRLVSVACLRFPRTPLLSTIQQRTMQSKPPTMQIANPRRIMCVSAPDSDVLSFLKGTMPRIANDSITALLRSQQLHCAVIQIPKRKLTNVPDLTGTEPPAPHSDSSVAGLSHALPISTSYYDATVPIWIDEIRSLPEWRTDYLSPAAGEVLSALGAWIYVFRAPLTQDDVQTVRDTMRAIREAVDGQDGLGMWDGVSLAVRLGRGETGRVGEADEWDEWCSAQGFEFVDVGSQDRAGTRNAFGEKVGVERVREALEANDWDGDDVGAGLDLGLGDEDGDEGDWHSSFAAEEAEMGFEFAGMKAAIGGGADDDGDDDHDADQAAQVEELERMMSKLQGIKDTAAGMPEEQRKRFAAKAVNDLMKSP</sequence>
<accession>A0ABR1XJX9</accession>
<protein>
    <submittedName>
        <fullName evidence="1">Uncharacterized protein</fullName>
    </submittedName>
</protein>
<name>A0ABR1XJX9_9PEZI</name>
<dbReference type="EMBL" id="JBBWUH010000009">
    <property type="protein sequence ID" value="KAK8157327.1"/>
    <property type="molecule type" value="Genomic_DNA"/>
</dbReference>
<dbReference type="Gene3D" id="3.40.50.11960">
    <property type="match status" value="1"/>
</dbReference>
<reference evidence="1 2" key="1">
    <citation type="journal article" date="2022" name="G3 (Bethesda)">
        <title>Enemy or ally: a genomic approach to elucidate the lifestyle of Phyllosticta citrichinaensis.</title>
        <authorList>
            <person name="Buijs V.A."/>
            <person name="Groenewald J.Z."/>
            <person name="Haridas S."/>
            <person name="LaButti K.M."/>
            <person name="Lipzen A."/>
            <person name="Martin F.M."/>
            <person name="Barry K."/>
            <person name="Grigoriev I.V."/>
            <person name="Crous P.W."/>
            <person name="Seidl M.F."/>
        </authorList>
    </citation>
    <scope>NUCLEOTIDE SEQUENCE [LARGE SCALE GENOMIC DNA]</scope>
    <source>
        <strain evidence="1 2">CBS 129764</strain>
    </source>
</reference>
<gene>
    <name evidence="1" type="ORF">IWX90DRAFT_418012</name>
</gene>
<evidence type="ECO:0000313" key="2">
    <source>
        <dbReference type="Proteomes" id="UP001456524"/>
    </source>
</evidence>
<evidence type="ECO:0000313" key="1">
    <source>
        <dbReference type="EMBL" id="KAK8157327.1"/>
    </source>
</evidence>
<dbReference type="PANTHER" id="PTHR28043:SF1">
    <property type="entry name" value="INCREASED RECOMBINATION CENTERS PROTEIN 6"/>
    <property type="match status" value="1"/>
</dbReference>